<dbReference type="Gene3D" id="3.90.1750.20">
    <property type="entry name" value="Putative Large Serine Recombinase, Chain B, Domain 2"/>
    <property type="match status" value="1"/>
</dbReference>
<dbReference type="PANTHER" id="PTHR30461:SF23">
    <property type="entry name" value="DNA RECOMBINASE-RELATED"/>
    <property type="match status" value="1"/>
</dbReference>
<keyword evidence="4" id="KW-1185">Reference proteome</keyword>
<dbReference type="Gene3D" id="3.40.50.1390">
    <property type="entry name" value="Resolvase, N-terminal catalytic domain"/>
    <property type="match status" value="1"/>
</dbReference>
<dbReference type="PANTHER" id="PTHR30461">
    <property type="entry name" value="DNA-INVERTASE FROM LAMBDOID PROPHAGE"/>
    <property type="match status" value="1"/>
</dbReference>
<dbReference type="InterPro" id="IPR011109">
    <property type="entry name" value="DNA_bind_recombinase_dom"/>
</dbReference>
<dbReference type="Proteomes" id="UP000198741">
    <property type="component" value="Chromosome I"/>
</dbReference>
<evidence type="ECO:0000259" key="2">
    <source>
        <dbReference type="PROSITE" id="PS51737"/>
    </source>
</evidence>
<gene>
    <name evidence="3" type="ORF">SAMN04515671_0093</name>
</gene>
<sequence>MADLVTCGIYARISSDISGLALGVQRQIADCTTDAERRGWKVTETYVDNDVSATRSKVRPGYQKMIADIKRGHISGLVVWDVDRLTRTPRELEDIIDLADHHGLALASVGGDIDLATPQGRMTARIKGTVARHETEQQSRRLKRKLQERAESGKPHGAVAYGYRRVVEFDERGHQGGVHEELVPEQAEVIRKTARLLLGGQSLRSVVAQLNADGARTPRGLPWVSTTLRQIMLRDRNAGLRTHLGQVIGDGAWPAVYDKGTHDRVVALLTDPGRRSQKGSPRRHLLTGIARCGRDGCEGTMVVNKGRLQADGRRQPPAYTCAVCTRVRRKQAAVDKFVESVMIARLGMADALRVLATGDPAEVETARTTALDLEARLDLAADQYADGVLTGEQLRRITERLRPRIETAKSVVNTSMPAVWAQDMAGPRAEKHWAEASLDIKRTLIDMLCTITVLPTGSGRLFNPSDIRIEWREAEA</sequence>
<dbReference type="EMBL" id="LT629710">
    <property type="protein sequence ID" value="SDO19191.1"/>
    <property type="molecule type" value="Genomic_DNA"/>
</dbReference>
<dbReference type="PROSITE" id="PS51737">
    <property type="entry name" value="RECOMBINASE_DNA_BIND"/>
    <property type="match status" value="1"/>
</dbReference>
<organism evidence="3 4">
    <name type="scientific">Nakamurella panacisegetis</name>
    <dbReference type="NCBI Taxonomy" id="1090615"/>
    <lineage>
        <taxon>Bacteria</taxon>
        <taxon>Bacillati</taxon>
        <taxon>Actinomycetota</taxon>
        <taxon>Actinomycetes</taxon>
        <taxon>Nakamurellales</taxon>
        <taxon>Nakamurellaceae</taxon>
        <taxon>Nakamurella</taxon>
    </lineage>
</organism>
<dbReference type="InterPro" id="IPR036162">
    <property type="entry name" value="Resolvase-like_N_sf"/>
</dbReference>
<proteinExistence type="predicted"/>
<reference evidence="3 4" key="1">
    <citation type="submission" date="2016-10" db="EMBL/GenBank/DDBJ databases">
        <authorList>
            <person name="de Groot N.N."/>
        </authorList>
    </citation>
    <scope>NUCLEOTIDE SEQUENCE [LARGE SCALE GENOMIC DNA]</scope>
    <source>
        <strain evidence="4">P4-7,KCTC 19426,CECT 7604</strain>
    </source>
</reference>
<dbReference type="SUPFAM" id="SSF53041">
    <property type="entry name" value="Resolvase-like"/>
    <property type="match status" value="1"/>
</dbReference>
<feature type="domain" description="Resolvase/invertase-type recombinase catalytic" evidence="1">
    <location>
        <begin position="6"/>
        <end position="153"/>
    </location>
</feature>
<evidence type="ECO:0000313" key="4">
    <source>
        <dbReference type="Proteomes" id="UP000198741"/>
    </source>
</evidence>
<dbReference type="SMART" id="SM00857">
    <property type="entry name" value="Resolvase"/>
    <property type="match status" value="1"/>
</dbReference>
<feature type="domain" description="Recombinase" evidence="2">
    <location>
        <begin position="160"/>
        <end position="275"/>
    </location>
</feature>
<protein>
    <submittedName>
        <fullName evidence="3">Site-specific DNA recombinase</fullName>
    </submittedName>
</protein>
<dbReference type="Pfam" id="PF07508">
    <property type="entry name" value="Recombinase"/>
    <property type="match status" value="1"/>
</dbReference>
<name>A0A1H0HK29_9ACTN</name>
<dbReference type="RefSeq" id="WP_090474061.1">
    <property type="nucleotide sequence ID" value="NZ_LT629710.1"/>
</dbReference>
<dbReference type="InterPro" id="IPR006119">
    <property type="entry name" value="Resolv_N"/>
</dbReference>
<dbReference type="GO" id="GO:0000150">
    <property type="term" value="F:DNA strand exchange activity"/>
    <property type="evidence" value="ECO:0007669"/>
    <property type="project" value="InterPro"/>
</dbReference>
<evidence type="ECO:0000313" key="3">
    <source>
        <dbReference type="EMBL" id="SDO19191.1"/>
    </source>
</evidence>
<dbReference type="InterPro" id="IPR050639">
    <property type="entry name" value="SSR_resolvase"/>
</dbReference>
<evidence type="ECO:0000259" key="1">
    <source>
        <dbReference type="PROSITE" id="PS51736"/>
    </source>
</evidence>
<accession>A0A1H0HK29</accession>
<dbReference type="Pfam" id="PF00239">
    <property type="entry name" value="Resolvase"/>
    <property type="match status" value="1"/>
</dbReference>
<dbReference type="PROSITE" id="PS51736">
    <property type="entry name" value="RECOMBINASES_3"/>
    <property type="match status" value="1"/>
</dbReference>
<dbReference type="STRING" id="1090615.SAMN04515671_0093"/>
<dbReference type="CDD" id="cd00338">
    <property type="entry name" value="Ser_Recombinase"/>
    <property type="match status" value="1"/>
</dbReference>
<dbReference type="GO" id="GO:0003677">
    <property type="term" value="F:DNA binding"/>
    <property type="evidence" value="ECO:0007669"/>
    <property type="project" value="InterPro"/>
</dbReference>
<dbReference type="AlphaFoldDB" id="A0A1H0HK29"/>
<dbReference type="InterPro" id="IPR038109">
    <property type="entry name" value="DNA_bind_recomb_sf"/>
</dbReference>
<dbReference type="OrthoDB" id="4500247at2"/>